<accession>A0A8H5FDB9</accession>
<evidence type="ECO:0000256" key="1">
    <source>
        <dbReference type="SAM" id="MobiDB-lite"/>
    </source>
</evidence>
<keyword evidence="4" id="KW-1185">Reference proteome</keyword>
<feature type="compositionally biased region" description="Basic residues" evidence="1">
    <location>
        <begin position="43"/>
        <end position="55"/>
    </location>
</feature>
<dbReference type="InterPro" id="IPR018325">
    <property type="entry name" value="Rad4/PNGase_transGLS-fold"/>
</dbReference>
<evidence type="ECO:0000313" key="3">
    <source>
        <dbReference type="EMBL" id="KAF5332382.1"/>
    </source>
</evidence>
<feature type="region of interest" description="Disordered" evidence="1">
    <location>
        <begin position="1"/>
        <end position="73"/>
    </location>
</feature>
<protein>
    <recommendedName>
        <fullName evidence="2">Rad4/PNGase transglutaminase-like fold domain-containing protein</fullName>
    </recommendedName>
</protein>
<dbReference type="Pfam" id="PF03835">
    <property type="entry name" value="Rad4"/>
    <property type="match status" value="1"/>
</dbReference>
<comment type="caution">
    <text evidence="3">The sequence shown here is derived from an EMBL/GenBank/DDBJ whole genome shotgun (WGS) entry which is preliminary data.</text>
</comment>
<dbReference type="Proteomes" id="UP000559256">
    <property type="component" value="Unassembled WGS sequence"/>
</dbReference>
<dbReference type="EMBL" id="JAACJM010000307">
    <property type="protein sequence ID" value="KAF5332382.1"/>
    <property type="molecule type" value="Genomic_DNA"/>
</dbReference>
<organism evidence="3 4">
    <name type="scientific">Tetrapyrgos nigripes</name>
    <dbReference type="NCBI Taxonomy" id="182062"/>
    <lineage>
        <taxon>Eukaryota</taxon>
        <taxon>Fungi</taxon>
        <taxon>Dikarya</taxon>
        <taxon>Basidiomycota</taxon>
        <taxon>Agaricomycotina</taxon>
        <taxon>Agaricomycetes</taxon>
        <taxon>Agaricomycetidae</taxon>
        <taxon>Agaricales</taxon>
        <taxon>Marasmiineae</taxon>
        <taxon>Marasmiaceae</taxon>
        <taxon>Tetrapyrgos</taxon>
    </lineage>
</organism>
<feature type="compositionally biased region" description="Basic and acidic residues" evidence="1">
    <location>
        <begin position="18"/>
        <end position="42"/>
    </location>
</feature>
<dbReference type="AlphaFoldDB" id="A0A8H5FDB9"/>
<sequence length="159" mass="17359">MLEDSGSVASSSTIDNASRFKREGQHLDGAPGEKSEKAEGKEKRKPPIKLRKTKSKGNVLGSKPAPSKVRDLKTDPRVSPVFWMKFSLIQIRDGYQSTLYVALSTNPKSLAQVLAFEEDDYARDVTTRYAKQFGAKVAKAQGGSLAPGAGGKGRAQWWM</sequence>
<reference evidence="3 4" key="1">
    <citation type="journal article" date="2020" name="ISME J.">
        <title>Uncovering the hidden diversity of litter-decomposition mechanisms in mushroom-forming fungi.</title>
        <authorList>
            <person name="Floudas D."/>
            <person name="Bentzer J."/>
            <person name="Ahren D."/>
            <person name="Johansson T."/>
            <person name="Persson P."/>
            <person name="Tunlid A."/>
        </authorList>
    </citation>
    <scope>NUCLEOTIDE SEQUENCE [LARGE SCALE GENOMIC DNA]</scope>
    <source>
        <strain evidence="3 4">CBS 291.85</strain>
    </source>
</reference>
<dbReference type="OrthoDB" id="300780at2759"/>
<name>A0A8H5FDB9_9AGAR</name>
<evidence type="ECO:0000259" key="2">
    <source>
        <dbReference type="Pfam" id="PF03835"/>
    </source>
</evidence>
<proteinExistence type="predicted"/>
<feature type="compositionally biased region" description="Polar residues" evidence="1">
    <location>
        <begin position="7"/>
        <end position="16"/>
    </location>
</feature>
<evidence type="ECO:0000313" key="4">
    <source>
        <dbReference type="Proteomes" id="UP000559256"/>
    </source>
</evidence>
<dbReference type="Gene3D" id="3.90.260.10">
    <property type="entry name" value="Transglutaminase-like"/>
    <property type="match status" value="1"/>
</dbReference>
<gene>
    <name evidence="3" type="ORF">D9758_018807</name>
</gene>
<dbReference type="InterPro" id="IPR036985">
    <property type="entry name" value="Transglutaminase-like_sf"/>
</dbReference>
<feature type="domain" description="Rad4/PNGase transglutaminase-like fold" evidence="2">
    <location>
        <begin position="108"/>
        <end position="141"/>
    </location>
</feature>